<organism evidence="1 2">
    <name type="scientific">Cetraspora pellucida</name>
    <dbReference type="NCBI Taxonomy" id="1433469"/>
    <lineage>
        <taxon>Eukaryota</taxon>
        <taxon>Fungi</taxon>
        <taxon>Fungi incertae sedis</taxon>
        <taxon>Mucoromycota</taxon>
        <taxon>Glomeromycotina</taxon>
        <taxon>Glomeromycetes</taxon>
        <taxon>Diversisporales</taxon>
        <taxon>Gigasporaceae</taxon>
        <taxon>Cetraspora</taxon>
    </lineage>
</organism>
<reference evidence="1" key="1">
    <citation type="submission" date="2021-06" db="EMBL/GenBank/DDBJ databases">
        <authorList>
            <person name="Kallberg Y."/>
            <person name="Tangrot J."/>
            <person name="Rosling A."/>
        </authorList>
    </citation>
    <scope>NUCLEOTIDE SEQUENCE</scope>
    <source>
        <strain evidence="1">FL966</strain>
    </source>
</reference>
<feature type="non-terminal residue" evidence="1">
    <location>
        <position position="1"/>
    </location>
</feature>
<dbReference type="Proteomes" id="UP000789759">
    <property type="component" value="Unassembled WGS sequence"/>
</dbReference>
<comment type="caution">
    <text evidence="1">The sequence shown here is derived from an EMBL/GenBank/DDBJ whole genome shotgun (WGS) entry which is preliminary data.</text>
</comment>
<name>A0A9N9J473_9GLOM</name>
<dbReference type="OrthoDB" id="3269467at2759"/>
<evidence type="ECO:0000313" key="2">
    <source>
        <dbReference type="Proteomes" id="UP000789759"/>
    </source>
</evidence>
<dbReference type="AlphaFoldDB" id="A0A9N9J473"/>
<sequence>TPECYKKLAERCMNSDPNKRPIITIISSSIVYWLDAIEQDDDNEIKKQFLNADKIIPKLESSIHPRHMYTSKLIDIVGPER</sequence>
<proteinExistence type="predicted"/>
<dbReference type="EMBL" id="CAJVQA010020076">
    <property type="protein sequence ID" value="CAG8761861.1"/>
    <property type="molecule type" value="Genomic_DNA"/>
</dbReference>
<accession>A0A9N9J473</accession>
<gene>
    <name evidence="1" type="ORF">CPELLU_LOCUS15355</name>
</gene>
<keyword evidence="2" id="KW-1185">Reference proteome</keyword>
<evidence type="ECO:0000313" key="1">
    <source>
        <dbReference type="EMBL" id="CAG8761861.1"/>
    </source>
</evidence>
<protein>
    <submittedName>
        <fullName evidence="1">5023_t:CDS:1</fullName>
    </submittedName>
</protein>